<dbReference type="PANTHER" id="PTHR31115:SF4">
    <property type="entry name" value="SPECTRIN BETA CHAIN, BRAIN"/>
    <property type="match status" value="1"/>
</dbReference>
<protein>
    <submittedName>
        <fullName evidence="2">Uncharacterized protein</fullName>
    </submittedName>
</protein>
<feature type="compositionally biased region" description="Polar residues" evidence="1">
    <location>
        <begin position="277"/>
        <end position="292"/>
    </location>
</feature>
<reference evidence="2 3" key="1">
    <citation type="journal article" date="2023" name="G3 (Bethesda)">
        <title>A chromosome-length genome assembly and annotation of blackberry (Rubus argutus, cv. 'Hillquist').</title>
        <authorList>
            <person name="Bruna T."/>
            <person name="Aryal R."/>
            <person name="Dudchenko O."/>
            <person name="Sargent D.J."/>
            <person name="Mead D."/>
            <person name="Buti M."/>
            <person name="Cavallini A."/>
            <person name="Hytonen T."/>
            <person name="Andres J."/>
            <person name="Pham M."/>
            <person name="Weisz D."/>
            <person name="Mascagni F."/>
            <person name="Usai G."/>
            <person name="Natali L."/>
            <person name="Bassil N."/>
            <person name="Fernandez G.E."/>
            <person name="Lomsadze A."/>
            <person name="Armour M."/>
            <person name="Olukolu B."/>
            <person name="Poorten T."/>
            <person name="Britton C."/>
            <person name="Davik J."/>
            <person name="Ashrafi H."/>
            <person name="Aiden E.L."/>
            <person name="Borodovsky M."/>
            <person name="Worthington M."/>
        </authorList>
    </citation>
    <scope>NUCLEOTIDE SEQUENCE [LARGE SCALE GENOMIC DNA]</scope>
    <source>
        <strain evidence="2">PI 553951</strain>
    </source>
</reference>
<feature type="region of interest" description="Disordered" evidence="1">
    <location>
        <begin position="401"/>
        <end position="493"/>
    </location>
</feature>
<keyword evidence="3" id="KW-1185">Reference proteome</keyword>
<evidence type="ECO:0000313" key="2">
    <source>
        <dbReference type="EMBL" id="KAK9907802.1"/>
    </source>
</evidence>
<dbReference type="EMBL" id="JBEDUW010000020">
    <property type="protein sequence ID" value="KAK9907802.1"/>
    <property type="molecule type" value="Genomic_DNA"/>
</dbReference>
<proteinExistence type="predicted"/>
<dbReference type="Proteomes" id="UP001457282">
    <property type="component" value="Unassembled WGS sequence"/>
</dbReference>
<feature type="compositionally biased region" description="Polar residues" evidence="1">
    <location>
        <begin position="727"/>
        <end position="741"/>
    </location>
</feature>
<feature type="region of interest" description="Disordered" evidence="1">
    <location>
        <begin position="255"/>
        <end position="292"/>
    </location>
</feature>
<dbReference type="AlphaFoldDB" id="A0AAW1VTS6"/>
<gene>
    <name evidence="2" type="ORF">M0R45_000742</name>
</gene>
<feature type="region of interest" description="Disordered" evidence="1">
    <location>
        <begin position="993"/>
        <end position="1038"/>
    </location>
</feature>
<feature type="region of interest" description="Disordered" evidence="1">
    <location>
        <begin position="698"/>
        <end position="741"/>
    </location>
</feature>
<accession>A0AAW1VTS6</accession>
<comment type="caution">
    <text evidence="2">The sequence shown here is derived from an EMBL/GenBank/DDBJ whole genome shotgun (WGS) entry which is preliminary data.</text>
</comment>
<feature type="compositionally biased region" description="Polar residues" evidence="1">
    <location>
        <begin position="1001"/>
        <end position="1017"/>
    </location>
</feature>
<feature type="compositionally biased region" description="Basic and acidic residues" evidence="1">
    <location>
        <begin position="701"/>
        <end position="714"/>
    </location>
</feature>
<name>A0AAW1VTS6_RUBAR</name>
<organism evidence="2 3">
    <name type="scientific">Rubus argutus</name>
    <name type="common">Southern blackberry</name>
    <dbReference type="NCBI Taxonomy" id="59490"/>
    <lineage>
        <taxon>Eukaryota</taxon>
        <taxon>Viridiplantae</taxon>
        <taxon>Streptophyta</taxon>
        <taxon>Embryophyta</taxon>
        <taxon>Tracheophyta</taxon>
        <taxon>Spermatophyta</taxon>
        <taxon>Magnoliopsida</taxon>
        <taxon>eudicotyledons</taxon>
        <taxon>Gunneridae</taxon>
        <taxon>Pentapetalae</taxon>
        <taxon>rosids</taxon>
        <taxon>fabids</taxon>
        <taxon>Rosales</taxon>
        <taxon>Rosaceae</taxon>
        <taxon>Rosoideae</taxon>
        <taxon>Rosoideae incertae sedis</taxon>
        <taxon>Rubus</taxon>
    </lineage>
</organism>
<evidence type="ECO:0000256" key="1">
    <source>
        <dbReference type="SAM" id="MobiDB-lite"/>
    </source>
</evidence>
<sequence length="1103" mass="120730">MLSPGSNVIKNVHGQESLEEFLGFPLGNTSEDHSFGVSHPKPPPSVATEELKHFKESVQDASRKSRDRAKMLRESIFKLDKYRDALSSKKRQRSDLSSSERSNGVSLVKLGSQIHKSPHGIMTQRLEDRAKSVGLSKRVRTSVADVQADARSAPTSRQKVVTDKDENMLQADVTRATHPKLSGDPKLRSCDSNIFRLKSSPGIGGNNKSDGSVESNNFSTSTVLKNELESAVMKDHSAVLEPKVVLKANHKIKVQEDNPAGSPNTLIKGKVSRAPRTGSSMSLDSTTVSPSSRVLPGWEQHTGQNKVQVASVINNQKHAMPNGSSIAMTQTSSVGTNGAQLASSLDNHTSKCKKELHNVSSPYGLTASEELGAGENKLKEKGTNSGDIALATDQKAGAFLSSIKKNKLPNNETGDGVRRQGRSGRPTPLLTRPGIPPMRVKSENLPTKKHLEDMKPVADNNKGRPPPKKQKDRKALTRVPSISSSDFTGESDDDHEELYMAASSARNASNLACSGPFWKKMESIFGSLSSEDISYLKRQLSLAEELGESLSWIFGDENNVSGALGHRELPNCSGERQGNNFNQDSSKTESLFDKFDMRRLEKVTPLYQRVLSALIQEDESEELYNHREGKSLHLQYASDDSHCGSCNQNDVEPKDWDRIESEVESKVQIQNQKSCLLDRLSCDRSGVTNTFRNRSLSSSLHSREQWQGDDEFSHSDVGPASEICPSGQLQPRDTSTPSFPTSDCQYQSMCLDDRLLLELQSIGLYPETPPDLTRGEVINQDIMELEQGLHQQIGQKKKSLAKIDKTIQKETAAEKRRIELVAMDQLIAMAYRKRMACRGYNGSKSAVRKVSKHVALAFLKRTLARCRKLEERGISLLSDPALQNVIFASPTCNNVGKSVDCVGSGTASNTCNEAHQTGVRGSGAVSSGFGRYDSHSDSLYKGSSEALHVIVDSSAQDCSKQGSMLNLNKDKGKKREVLLSDILGSASSRITSTLDKRKSQHNITTHVSSQSVPNASNRKGRVGPPLPGNSPVHSSKEQDEPIDYANLQLDEFNSVEELVPSLDINGNQDLGSWLNFDDDGLHDHDSIGLEIPMDDLTGLSMLI</sequence>
<dbReference type="PANTHER" id="PTHR31115">
    <property type="entry name" value="OS05G0107300 PROTEIN"/>
    <property type="match status" value="1"/>
</dbReference>
<evidence type="ECO:0000313" key="3">
    <source>
        <dbReference type="Proteomes" id="UP001457282"/>
    </source>
</evidence>